<feature type="transmembrane region" description="Helical" evidence="7">
    <location>
        <begin position="287"/>
        <end position="318"/>
    </location>
</feature>
<keyword evidence="1 6" id="KW-0645">Protease</keyword>
<evidence type="ECO:0000313" key="9">
    <source>
        <dbReference type="EMBL" id="MFD2800710.1"/>
    </source>
</evidence>
<sequence length="319" mass="33019">MSVAVCLVLYGFTVAVFGPRLLARLTRAGVTPRLGVAVWLITIASVVLSWVTAAGFLAVELVNDWNRPGHLLSSCFAALRDVALGRHGLLVQFGLLGLAIAAAAALAVLAGKLARALLSARTLTHQHARMARIVGHRMPGQDVLVLDAPEPLAYCVAGRPHAIVVTSAALGALDDRQLNAVLSHERAHLAGRHHLLVAVTRGLAVTLPRIELFTAGAQQVAQLLEMCADDVAVRSHGARTVLGALLVLSNAGRLPAGALGATGVGVLARVERLAAPPGAVRRWRTRLLLTAVAALLLAGPVLTGLFTTAGLALCGSVIG</sequence>
<dbReference type="EMBL" id="JBHUOF010000020">
    <property type="protein sequence ID" value="MFD2800710.1"/>
    <property type="molecule type" value="Genomic_DNA"/>
</dbReference>
<comment type="cofactor">
    <cofactor evidence="6">
        <name>Zn(2+)</name>
        <dbReference type="ChEBI" id="CHEBI:29105"/>
    </cofactor>
    <text evidence="6">Binds 1 zinc ion per subunit.</text>
</comment>
<feature type="domain" description="Peptidase M48" evidence="8">
    <location>
        <begin position="121"/>
        <end position="215"/>
    </location>
</feature>
<dbReference type="RefSeq" id="WP_377393608.1">
    <property type="nucleotide sequence ID" value="NZ_JBHSAN010000036.1"/>
</dbReference>
<keyword evidence="3 6" id="KW-0378">Hydrolase</keyword>
<keyword evidence="4 6" id="KW-0862">Zinc</keyword>
<keyword evidence="7" id="KW-1133">Transmembrane helix</keyword>
<evidence type="ECO:0000259" key="8">
    <source>
        <dbReference type="Pfam" id="PF01435"/>
    </source>
</evidence>
<dbReference type="Proteomes" id="UP001597478">
    <property type="component" value="Unassembled WGS sequence"/>
</dbReference>
<comment type="caution">
    <text evidence="9">The sequence shown here is derived from an EMBL/GenBank/DDBJ whole genome shotgun (WGS) entry which is preliminary data.</text>
</comment>
<organism evidence="9 10">
    <name type="scientific">Prauserella oleivorans</name>
    <dbReference type="NCBI Taxonomy" id="1478153"/>
    <lineage>
        <taxon>Bacteria</taxon>
        <taxon>Bacillati</taxon>
        <taxon>Actinomycetota</taxon>
        <taxon>Actinomycetes</taxon>
        <taxon>Pseudonocardiales</taxon>
        <taxon>Pseudonocardiaceae</taxon>
        <taxon>Prauserella</taxon>
    </lineage>
</organism>
<dbReference type="Pfam" id="PF01435">
    <property type="entry name" value="Peptidase_M48"/>
    <property type="match status" value="1"/>
</dbReference>
<proteinExistence type="inferred from homology"/>
<gene>
    <name evidence="9" type="ORF">ACFS2C_15050</name>
</gene>
<dbReference type="CDD" id="cd07326">
    <property type="entry name" value="M56_BlaR1_MecR1_like"/>
    <property type="match status" value="1"/>
</dbReference>
<keyword evidence="7" id="KW-0812">Transmembrane</keyword>
<dbReference type="PANTHER" id="PTHR34978:SF3">
    <property type="entry name" value="SLR0241 PROTEIN"/>
    <property type="match status" value="1"/>
</dbReference>
<evidence type="ECO:0000256" key="1">
    <source>
        <dbReference type="ARBA" id="ARBA00022670"/>
    </source>
</evidence>
<feature type="transmembrane region" description="Helical" evidence="7">
    <location>
        <begin position="38"/>
        <end position="59"/>
    </location>
</feature>
<dbReference type="InterPro" id="IPR052173">
    <property type="entry name" value="Beta-lactam_resp_regulator"/>
</dbReference>
<evidence type="ECO:0000256" key="2">
    <source>
        <dbReference type="ARBA" id="ARBA00022723"/>
    </source>
</evidence>
<evidence type="ECO:0000313" key="10">
    <source>
        <dbReference type="Proteomes" id="UP001597478"/>
    </source>
</evidence>
<evidence type="ECO:0000256" key="3">
    <source>
        <dbReference type="ARBA" id="ARBA00022801"/>
    </source>
</evidence>
<keyword evidence="10" id="KW-1185">Reference proteome</keyword>
<comment type="similarity">
    <text evidence="6">Belongs to the peptidase M48 family.</text>
</comment>
<dbReference type="PANTHER" id="PTHR34978">
    <property type="entry name" value="POSSIBLE SENSOR-TRANSDUCER PROTEIN BLAR"/>
    <property type="match status" value="1"/>
</dbReference>
<reference evidence="10" key="1">
    <citation type="journal article" date="2019" name="Int. J. Syst. Evol. Microbiol.">
        <title>The Global Catalogue of Microorganisms (GCM) 10K type strain sequencing project: providing services to taxonomists for standard genome sequencing and annotation.</title>
        <authorList>
            <consortium name="The Broad Institute Genomics Platform"/>
            <consortium name="The Broad Institute Genome Sequencing Center for Infectious Disease"/>
            <person name="Wu L."/>
            <person name="Ma J."/>
        </authorList>
    </citation>
    <scope>NUCLEOTIDE SEQUENCE [LARGE SCALE GENOMIC DNA]</scope>
    <source>
        <strain evidence="10">IBRC-M 10906</strain>
    </source>
</reference>
<evidence type="ECO:0000256" key="4">
    <source>
        <dbReference type="ARBA" id="ARBA00022833"/>
    </source>
</evidence>
<name>A0ABW5WE98_9PSEU</name>
<accession>A0ABW5WE98</accession>
<keyword evidence="2" id="KW-0479">Metal-binding</keyword>
<keyword evidence="7" id="KW-0472">Membrane</keyword>
<evidence type="ECO:0000256" key="5">
    <source>
        <dbReference type="ARBA" id="ARBA00023049"/>
    </source>
</evidence>
<keyword evidence="5 6" id="KW-0482">Metalloprotease</keyword>
<evidence type="ECO:0000256" key="6">
    <source>
        <dbReference type="RuleBase" id="RU003983"/>
    </source>
</evidence>
<dbReference type="InterPro" id="IPR001915">
    <property type="entry name" value="Peptidase_M48"/>
</dbReference>
<protein>
    <submittedName>
        <fullName evidence="9">M56 family metallopeptidase</fullName>
    </submittedName>
</protein>
<evidence type="ECO:0000256" key="7">
    <source>
        <dbReference type="SAM" id="Phobius"/>
    </source>
</evidence>
<feature type="transmembrane region" description="Helical" evidence="7">
    <location>
        <begin position="95"/>
        <end position="114"/>
    </location>
</feature>
<dbReference type="Gene3D" id="3.30.2010.10">
    <property type="entry name" value="Metalloproteases ('zincins'), catalytic domain"/>
    <property type="match status" value="1"/>
</dbReference>